<accession>A0A857GL66</accession>
<dbReference type="EMBL" id="CP024621">
    <property type="protein sequence ID" value="QHD50010.1"/>
    <property type="molecule type" value="Genomic_DNA"/>
</dbReference>
<dbReference type="KEGG" id="hmd:CTT34_10065"/>
<sequence length="78" mass="8883">MKTYKRGEIEEQFDDRAEWVRAEVAQGLYNALEASKALSLSWSAQYQFLHGMDEFHAEHRRILDNINAALAAADGEPT</sequence>
<name>A0A857GL66_9GAMM</name>
<evidence type="ECO:0000313" key="1">
    <source>
        <dbReference type="EMBL" id="QHD50010.1"/>
    </source>
</evidence>
<protein>
    <submittedName>
        <fullName evidence="1">Uncharacterized protein</fullName>
    </submittedName>
</protein>
<dbReference type="RefSeq" id="WP_159342322.1">
    <property type="nucleotide sequence ID" value="NZ_CP024621.1"/>
</dbReference>
<reference evidence="1 2" key="1">
    <citation type="submission" date="2017-10" db="EMBL/GenBank/DDBJ databases">
        <title>Coral associated bacteria.</title>
        <authorList>
            <person name="Wang X."/>
        </authorList>
    </citation>
    <scope>NUCLEOTIDE SEQUENCE [LARGE SCALE GENOMIC DNA]</scope>
    <source>
        <strain evidence="1 2">SCSIO 43005</strain>
    </source>
</reference>
<dbReference type="Proteomes" id="UP000463949">
    <property type="component" value="Chromosome"/>
</dbReference>
<organism evidence="1 2">
    <name type="scientific">Vreelandella aquamarina</name>
    <dbReference type="NCBI Taxonomy" id="77097"/>
    <lineage>
        <taxon>Bacteria</taxon>
        <taxon>Pseudomonadati</taxon>
        <taxon>Pseudomonadota</taxon>
        <taxon>Gammaproteobacteria</taxon>
        <taxon>Oceanospirillales</taxon>
        <taxon>Halomonadaceae</taxon>
        <taxon>Vreelandella</taxon>
    </lineage>
</organism>
<proteinExistence type="predicted"/>
<evidence type="ECO:0000313" key="2">
    <source>
        <dbReference type="Proteomes" id="UP000463949"/>
    </source>
</evidence>
<dbReference type="AlphaFoldDB" id="A0A857GL66"/>
<gene>
    <name evidence="1" type="ORF">CTT34_10065</name>
</gene>